<keyword evidence="2" id="KW-0560">Oxidoreductase</keyword>
<comment type="similarity">
    <text evidence="1">Belongs to the iron-containing alcohol dehydrogenase family.</text>
</comment>
<dbReference type="CDD" id="cd08551">
    <property type="entry name" value="Fe-ADH"/>
    <property type="match status" value="1"/>
</dbReference>
<reference evidence="5" key="1">
    <citation type="submission" date="2020-10" db="EMBL/GenBank/DDBJ databases">
        <authorList>
            <person name="Gilroy R."/>
        </authorList>
    </citation>
    <scope>NUCLEOTIDE SEQUENCE</scope>
    <source>
        <strain evidence="5">ChiSjej4B22-8349</strain>
    </source>
</reference>
<evidence type="ECO:0000259" key="3">
    <source>
        <dbReference type="Pfam" id="PF00465"/>
    </source>
</evidence>
<dbReference type="GO" id="GO:0046872">
    <property type="term" value="F:metal ion binding"/>
    <property type="evidence" value="ECO:0007669"/>
    <property type="project" value="InterPro"/>
</dbReference>
<proteinExistence type="inferred from homology"/>
<dbReference type="Proteomes" id="UP000824130">
    <property type="component" value="Unassembled WGS sequence"/>
</dbReference>
<dbReference type="EMBL" id="DVOB01000035">
    <property type="protein sequence ID" value="HIU95387.1"/>
    <property type="molecule type" value="Genomic_DNA"/>
</dbReference>
<dbReference type="FunFam" id="1.20.1090.10:FF:000001">
    <property type="entry name" value="Aldehyde-alcohol dehydrogenase"/>
    <property type="match status" value="1"/>
</dbReference>
<protein>
    <submittedName>
        <fullName evidence="5">Iron-containing alcohol dehydrogenase</fullName>
    </submittedName>
</protein>
<dbReference type="InterPro" id="IPR056798">
    <property type="entry name" value="ADH_Fe_C"/>
</dbReference>
<dbReference type="InterPro" id="IPR039697">
    <property type="entry name" value="Alcohol_dehydrogenase_Fe"/>
</dbReference>
<dbReference type="Gene3D" id="1.20.1090.10">
    <property type="entry name" value="Dehydroquinate synthase-like - alpha domain"/>
    <property type="match status" value="1"/>
</dbReference>
<gene>
    <name evidence="5" type="ORF">IAD25_01565</name>
</gene>
<dbReference type="AlphaFoldDB" id="A0A9D1N582"/>
<evidence type="ECO:0000256" key="2">
    <source>
        <dbReference type="ARBA" id="ARBA00023002"/>
    </source>
</evidence>
<dbReference type="PANTHER" id="PTHR11496">
    <property type="entry name" value="ALCOHOL DEHYDROGENASE"/>
    <property type="match status" value="1"/>
</dbReference>
<name>A0A9D1N582_9FIRM</name>
<dbReference type="SUPFAM" id="SSF56796">
    <property type="entry name" value="Dehydroquinate synthase-like"/>
    <property type="match status" value="1"/>
</dbReference>
<comment type="caution">
    <text evidence="5">The sequence shown here is derived from an EMBL/GenBank/DDBJ whole genome shotgun (WGS) entry which is preliminary data.</text>
</comment>
<evidence type="ECO:0000313" key="5">
    <source>
        <dbReference type="EMBL" id="HIU95387.1"/>
    </source>
</evidence>
<reference evidence="5" key="2">
    <citation type="journal article" date="2021" name="PeerJ">
        <title>Extensive microbial diversity within the chicken gut microbiome revealed by metagenomics and culture.</title>
        <authorList>
            <person name="Gilroy R."/>
            <person name="Ravi A."/>
            <person name="Getino M."/>
            <person name="Pursley I."/>
            <person name="Horton D.L."/>
            <person name="Alikhan N.F."/>
            <person name="Baker D."/>
            <person name="Gharbi K."/>
            <person name="Hall N."/>
            <person name="Watson M."/>
            <person name="Adriaenssens E.M."/>
            <person name="Foster-Nyarko E."/>
            <person name="Jarju S."/>
            <person name="Secka A."/>
            <person name="Antonio M."/>
            <person name="Oren A."/>
            <person name="Chaudhuri R.R."/>
            <person name="La Ragione R."/>
            <person name="Hildebrand F."/>
            <person name="Pallen M.J."/>
        </authorList>
    </citation>
    <scope>NUCLEOTIDE SEQUENCE</scope>
    <source>
        <strain evidence="5">ChiSjej4B22-8349</strain>
    </source>
</reference>
<evidence type="ECO:0000259" key="4">
    <source>
        <dbReference type="Pfam" id="PF25137"/>
    </source>
</evidence>
<dbReference type="InterPro" id="IPR001670">
    <property type="entry name" value="ADH_Fe/GldA"/>
</dbReference>
<dbReference type="Pfam" id="PF00465">
    <property type="entry name" value="Fe-ADH"/>
    <property type="match status" value="1"/>
</dbReference>
<dbReference type="Pfam" id="PF25137">
    <property type="entry name" value="ADH_Fe_C"/>
    <property type="match status" value="1"/>
</dbReference>
<feature type="domain" description="Alcohol dehydrogenase iron-type/glycerol dehydrogenase GldA" evidence="3">
    <location>
        <begin position="10"/>
        <end position="177"/>
    </location>
</feature>
<dbReference type="PANTHER" id="PTHR11496:SF102">
    <property type="entry name" value="ALCOHOL DEHYDROGENASE 4"/>
    <property type="match status" value="1"/>
</dbReference>
<feature type="domain" description="Fe-containing alcohol dehydrogenase-like C-terminal" evidence="4">
    <location>
        <begin position="190"/>
        <end position="381"/>
    </location>
</feature>
<dbReference type="GO" id="GO:0004022">
    <property type="term" value="F:alcohol dehydrogenase (NAD+) activity"/>
    <property type="evidence" value="ECO:0007669"/>
    <property type="project" value="UniProtKB-ARBA"/>
</dbReference>
<accession>A0A9D1N582</accession>
<organism evidence="5 6">
    <name type="scientific">Candidatus Allocopromorpha excrementipullorum</name>
    <dbReference type="NCBI Taxonomy" id="2840743"/>
    <lineage>
        <taxon>Bacteria</taxon>
        <taxon>Bacillati</taxon>
        <taxon>Bacillota</taxon>
        <taxon>Clostridia</taxon>
        <taxon>Eubacteriales</taxon>
        <taxon>Eubacteriaceae</taxon>
        <taxon>Eubacteriaceae incertae sedis</taxon>
        <taxon>Candidatus Allocopromorpha</taxon>
    </lineage>
</organism>
<evidence type="ECO:0000256" key="1">
    <source>
        <dbReference type="ARBA" id="ARBA00007358"/>
    </source>
</evidence>
<sequence length="385" mass="41043">MISNFEFFLPTQIRFGRGVVKEIGEEIKSRGFKKPMLVTDEGIVKIGMADQIKGHIEEAGFQCTLFDGIVPNPRDYDCDKGAKIAEEAGADVLIALGGGSAMDTAKAMATVMTNGKTAREWIDVELDVQSAPVICIPTTCGTGSEVTFNAVINNTETHLKGNIFDPKCAPVLALVDPDMIDGLPGSLISSTGIDALTHAVEAYVSTVATPVTDAISIYAVKLIGDNIIKAANDRDKDAMEEVMLASMLAGIAFGNADTAAVHCIAECFGGFYDIPHGVTNAIFLADVSEYSISGNPGKYADVAKALGVDDSGKTDEEVAMEGIAVIKGLCRELGIPKLSSFEAIDPKDFQYLAQASSEHVCNPSNPVEFTKEQYMEIFDRVYNAD</sequence>
<evidence type="ECO:0000313" key="6">
    <source>
        <dbReference type="Proteomes" id="UP000824130"/>
    </source>
</evidence>
<dbReference type="FunFam" id="3.40.50.1970:FF:000003">
    <property type="entry name" value="Alcohol dehydrogenase, iron-containing"/>
    <property type="match status" value="1"/>
</dbReference>
<dbReference type="Gene3D" id="3.40.50.1970">
    <property type="match status" value="1"/>
</dbReference>